<proteinExistence type="predicted"/>
<dbReference type="EMBL" id="MN740635">
    <property type="protein sequence ID" value="QHU36343.1"/>
    <property type="molecule type" value="Genomic_DNA"/>
</dbReference>
<reference evidence="1" key="1">
    <citation type="journal article" date="2020" name="Nature">
        <title>Giant virus diversity and host interactions through global metagenomics.</title>
        <authorList>
            <person name="Schulz F."/>
            <person name="Roux S."/>
            <person name="Paez-Espino D."/>
            <person name="Jungbluth S."/>
            <person name="Walsh D.A."/>
            <person name="Denef V.J."/>
            <person name="McMahon K.D."/>
            <person name="Konstantinidis K.T."/>
            <person name="Eloe-Fadrosh E.A."/>
            <person name="Kyrpides N.C."/>
            <person name="Woyke T."/>
        </authorList>
    </citation>
    <scope>NUCLEOTIDE SEQUENCE</scope>
    <source>
        <strain evidence="1">GVMAG-S-1035124-57</strain>
    </source>
</reference>
<name>A0A6C0M1D8_9ZZZZ</name>
<protein>
    <submittedName>
        <fullName evidence="1">Uncharacterized protein</fullName>
    </submittedName>
</protein>
<sequence length="109" mass="12287">MNAPQSMAMAMTKTDYEKILSYYKVPFDKLSNQEIKTKAEDILATKLCKCIKAVEKKVGTQNAIALCTASVFRKKGLKYFDMSCKGRSQLQSRKGRKLAKTRKNIIAVT</sequence>
<dbReference type="AlphaFoldDB" id="A0A6C0M1D8"/>
<organism evidence="1">
    <name type="scientific">viral metagenome</name>
    <dbReference type="NCBI Taxonomy" id="1070528"/>
    <lineage>
        <taxon>unclassified sequences</taxon>
        <taxon>metagenomes</taxon>
        <taxon>organismal metagenomes</taxon>
    </lineage>
</organism>
<accession>A0A6C0M1D8</accession>
<evidence type="ECO:0000313" key="1">
    <source>
        <dbReference type="EMBL" id="QHU36343.1"/>
    </source>
</evidence>